<organism evidence="7 8">
    <name type="scientific">Taenia crassiceps</name>
    <dbReference type="NCBI Taxonomy" id="6207"/>
    <lineage>
        <taxon>Eukaryota</taxon>
        <taxon>Metazoa</taxon>
        <taxon>Spiralia</taxon>
        <taxon>Lophotrochozoa</taxon>
        <taxon>Platyhelminthes</taxon>
        <taxon>Cestoda</taxon>
        <taxon>Eucestoda</taxon>
        <taxon>Cyclophyllidea</taxon>
        <taxon>Taeniidae</taxon>
        <taxon>Taenia</taxon>
    </lineage>
</organism>
<dbReference type="Proteomes" id="UP001651158">
    <property type="component" value="Unassembled WGS sequence"/>
</dbReference>
<name>A0ABR4QMM7_9CEST</name>
<evidence type="ECO:0000256" key="5">
    <source>
        <dbReference type="SAM" id="Phobius"/>
    </source>
</evidence>
<comment type="caution">
    <text evidence="7">The sequence shown here is derived from an EMBL/GenBank/DDBJ whole genome shotgun (WGS) entry which is preliminary data.</text>
</comment>
<evidence type="ECO:0000256" key="3">
    <source>
        <dbReference type="ARBA" id="ARBA00023027"/>
    </source>
</evidence>
<dbReference type="SUPFAM" id="SSF51735">
    <property type="entry name" value="NAD(P)-binding Rossmann-fold domains"/>
    <property type="match status" value="1"/>
</dbReference>
<keyword evidence="3" id="KW-0520">NAD</keyword>
<keyword evidence="8" id="KW-1185">Reference proteome</keyword>
<feature type="transmembrane region" description="Helical" evidence="5">
    <location>
        <begin position="122"/>
        <end position="147"/>
    </location>
</feature>
<keyword evidence="5" id="KW-1133">Transmembrane helix</keyword>
<dbReference type="PANTHER" id="PTHR43078:SF6">
    <property type="entry name" value="UDP-GLUCURONIC ACID DECARBOXYLASE 1"/>
    <property type="match status" value="1"/>
</dbReference>
<dbReference type="InterPro" id="IPR044516">
    <property type="entry name" value="UXS-like"/>
</dbReference>
<keyword evidence="5" id="KW-0472">Membrane</keyword>
<gene>
    <name evidence="7" type="ORF">TcWFU_009326</name>
</gene>
<proteinExistence type="predicted"/>
<feature type="domain" description="NAD-dependent epimerase/dehydratase" evidence="6">
    <location>
        <begin position="487"/>
        <end position="719"/>
    </location>
</feature>
<evidence type="ECO:0000256" key="2">
    <source>
        <dbReference type="ARBA" id="ARBA00022793"/>
    </source>
</evidence>
<evidence type="ECO:0000256" key="4">
    <source>
        <dbReference type="ARBA" id="ARBA00023239"/>
    </source>
</evidence>
<dbReference type="EMBL" id="JAKROA010000002">
    <property type="protein sequence ID" value="KAL5110915.1"/>
    <property type="molecule type" value="Genomic_DNA"/>
</dbReference>
<feature type="transmembrane region" description="Helical" evidence="5">
    <location>
        <begin position="78"/>
        <end position="102"/>
    </location>
</feature>
<feature type="transmembrane region" description="Helical" evidence="5">
    <location>
        <begin position="274"/>
        <end position="294"/>
    </location>
</feature>
<dbReference type="CDD" id="cd05230">
    <property type="entry name" value="UGD_SDR_e"/>
    <property type="match status" value="1"/>
</dbReference>
<dbReference type="Pfam" id="PF01370">
    <property type="entry name" value="Epimerase"/>
    <property type="match status" value="1"/>
</dbReference>
<feature type="transmembrane region" description="Helical" evidence="5">
    <location>
        <begin position="207"/>
        <end position="233"/>
    </location>
</feature>
<comment type="cofactor">
    <cofactor evidence="1">
        <name>NAD(+)</name>
        <dbReference type="ChEBI" id="CHEBI:57540"/>
    </cofactor>
</comment>
<dbReference type="InterPro" id="IPR036291">
    <property type="entry name" value="NAD(P)-bd_dom_sf"/>
</dbReference>
<protein>
    <submittedName>
        <fullName evidence="7">UDP-glucuronic acid decarboxylase 1</fullName>
    </submittedName>
</protein>
<keyword evidence="5" id="KW-0812">Transmembrane</keyword>
<sequence length="811" mass="92573">MPDCTELRGNELLQCRGYFLHEIGMYDDIVSPFITGGIFITILISFPLIFSALFCNFLFLLVLICLNSRNCFHRNFGLAYLTFVLISLVTDNLLNGILIRGLPWMEVGAIEVTVTSHKACKYFSFLNTFLSASRANLLLAHCLLHVFSTELHTERRSTTLSIVALNVLCVLVGAFMAISTATIHGVWVIGNRLVCLPDPEWPQVFVLFYMIHKALFCDAIVQSLVILTACFQLRGMYVRLGRIIDCLLFTTDSKFLLYDNLRRLREKSLRTQECLRIVYVHATFIAVTMIAKGINTLALTDFLYGAQRLTVYKLNVLEDLLFFLTLHDLLSDCEVMGNLMHTWTAFFWQLTMRNTFLRFFVLLFRPFKRLRGRIHAFFYTDTIVEARKSEKGRKSLTFEKNFVKYAGLIASRLTDENLRDALDWLLDVPNLPREVEDFIEANGIQPSQLKGLRFRYRSTQKPGLEKTGPQLNQEDFRVNTKRYKKRIIVAGGAGFVGSHLVDRLMHQGHFVTVLDNFFTGDRQNIEHWNGHPHFAFIQHDVSNPIYLEADEVYHLASPASPPNYMTNPIKTLKSNLLGSINLLGLARRAGATFLFASSSEVYGDPTVHPQSESYWGNVNPIGIRSCYDEGKRAAESLAYAYLRRENVPVRVARIFNTYGPRMQFHDGRVVSNFILQALSGQDICLYGDGSFTRSFMYVSDLVDGLIRLMSSNVTDPINLGNPHEFSIQELAYIVKNLTESSSKIVKCPEAVDDPKRRKPDIARAKSLLDWEPKVQLWEGLRLTIKAFRESLHNSFILHRPGQPRLHGNKFS</sequence>
<evidence type="ECO:0000313" key="7">
    <source>
        <dbReference type="EMBL" id="KAL5110915.1"/>
    </source>
</evidence>
<feature type="transmembrane region" description="Helical" evidence="5">
    <location>
        <begin position="33"/>
        <end position="66"/>
    </location>
</feature>
<dbReference type="PANTHER" id="PTHR43078">
    <property type="entry name" value="UDP-GLUCURONIC ACID DECARBOXYLASE-RELATED"/>
    <property type="match status" value="1"/>
</dbReference>
<dbReference type="InterPro" id="IPR001509">
    <property type="entry name" value="Epimerase_deHydtase"/>
</dbReference>
<feature type="transmembrane region" description="Helical" evidence="5">
    <location>
        <begin position="159"/>
        <end position="187"/>
    </location>
</feature>
<evidence type="ECO:0000313" key="8">
    <source>
        <dbReference type="Proteomes" id="UP001651158"/>
    </source>
</evidence>
<reference evidence="7 8" key="1">
    <citation type="journal article" date="2022" name="Front. Cell. Infect. Microbiol.">
        <title>The Genomes of Two Strains of Taenia crassiceps the Animal Model for the Study of Human Cysticercosis.</title>
        <authorList>
            <person name="Bobes R.J."/>
            <person name="Estrada K."/>
            <person name="Rios-Valencia D.G."/>
            <person name="Calderon-Gallegos A."/>
            <person name="de la Torre P."/>
            <person name="Carrero J.C."/>
            <person name="Sanchez-Flores A."/>
            <person name="Laclette J.P."/>
        </authorList>
    </citation>
    <scope>NUCLEOTIDE SEQUENCE [LARGE SCALE GENOMIC DNA]</scope>
    <source>
        <strain evidence="7">WFUcys</strain>
    </source>
</reference>
<evidence type="ECO:0000259" key="6">
    <source>
        <dbReference type="Pfam" id="PF01370"/>
    </source>
</evidence>
<keyword evidence="2" id="KW-0210">Decarboxylase</keyword>
<evidence type="ECO:0000256" key="1">
    <source>
        <dbReference type="ARBA" id="ARBA00001911"/>
    </source>
</evidence>
<accession>A0ABR4QMM7</accession>
<dbReference type="Gene3D" id="3.40.50.720">
    <property type="entry name" value="NAD(P)-binding Rossmann-like Domain"/>
    <property type="match status" value="2"/>
</dbReference>
<keyword evidence="4" id="KW-0456">Lyase</keyword>